<gene>
    <name evidence="1" type="ORF">PCON_03184</name>
</gene>
<accession>U4LCH6</accession>
<keyword evidence="2" id="KW-1185">Reference proteome</keyword>
<evidence type="ECO:0000313" key="2">
    <source>
        <dbReference type="Proteomes" id="UP000018144"/>
    </source>
</evidence>
<sequence>MFCSRFMTYMNYSSFVNNLCTSNLGYQYFARGPIESFRPSLF</sequence>
<name>U4LCH6_PYROM</name>
<protein>
    <submittedName>
        <fullName evidence="1">Uncharacterized protein</fullName>
    </submittedName>
</protein>
<dbReference type="AlphaFoldDB" id="U4LCH6"/>
<evidence type="ECO:0000313" key="1">
    <source>
        <dbReference type="EMBL" id="CCX16541.1"/>
    </source>
</evidence>
<dbReference type="Proteomes" id="UP000018144">
    <property type="component" value="Unassembled WGS sequence"/>
</dbReference>
<dbReference type="EMBL" id="HF936418">
    <property type="protein sequence ID" value="CCX16541.1"/>
    <property type="molecule type" value="Genomic_DNA"/>
</dbReference>
<organism evidence="1 2">
    <name type="scientific">Pyronema omphalodes (strain CBS 100304)</name>
    <name type="common">Pyronema confluens</name>
    <dbReference type="NCBI Taxonomy" id="1076935"/>
    <lineage>
        <taxon>Eukaryota</taxon>
        <taxon>Fungi</taxon>
        <taxon>Dikarya</taxon>
        <taxon>Ascomycota</taxon>
        <taxon>Pezizomycotina</taxon>
        <taxon>Pezizomycetes</taxon>
        <taxon>Pezizales</taxon>
        <taxon>Pyronemataceae</taxon>
        <taxon>Pyronema</taxon>
    </lineage>
</organism>
<proteinExistence type="predicted"/>
<reference evidence="1 2" key="1">
    <citation type="journal article" date="2013" name="PLoS Genet.">
        <title>The genome and development-dependent transcriptomes of Pyronema confluens: a window into fungal evolution.</title>
        <authorList>
            <person name="Traeger S."/>
            <person name="Altegoer F."/>
            <person name="Freitag M."/>
            <person name="Gabaldon T."/>
            <person name="Kempken F."/>
            <person name="Kumar A."/>
            <person name="Marcet-Houben M."/>
            <person name="Poggeler S."/>
            <person name="Stajich J.E."/>
            <person name="Nowrousian M."/>
        </authorList>
    </citation>
    <scope>NUCLEOTIDE SEQUENCE [LARGE SCALE GENOMIC DNA]</scope>
    <source>
        <strain evidence="2">CBS 100304</strain>
        <tissue evidence="1">Vegetative mycelium</tissue>
    </source>
</reference>